<dbReference type="EMBL" id="SJTG01000002">
    <property type="protein sequence ID" value="TCI09991.1"/>
    <property type="molecule type" value="Genomic_DNA"/>
</dbReference>
<dbReference type="InterPro" id="IPR011006">
    <property type="entry name" value="CheY-like_superfamily"/>
</dbReference>
<dbReference type="InterPro" id="IPR001789">
    <property type="entry name" value="Sig_transdc_resp-reg_receiver"/>
</dbReference>
<dbReference type="InterPro" id="IPR058245">
    <property type="entry name" value="NreC/VraR/RcsB-like_REC"/>
</dbReference>
<dbReference type="SMART" id="SM00448">
    <property type="entry name" value="REC"/>
    <property type="match status" value="1"/>
</dbReference>
<dbReference type="CDD" id="cd17535">
    <property type="entry name" value="REC_NarL-like"/>
    <property type="match status" value="1"/>
</dbReference>
<keyword evidence="3" id="KW-0804">Transcription</keyword>
<reference evidence="6 7" key="1">
    <citation type="submission" date="2019-02" db="EMBL/GenBank/DDBJ databases">
        <title>Dyella amyloliquefaciens sp. nov., isolated from forest soil.</title>
        <authorList>
            <person name="Gao Z.-H."/>
            <person name="Qiu L.-H."/>
        </authorList>
    </citation>
    <scope>NUCLEOTIDE SEQUENCE [LARGE SCALE GENOMIC DNA]</scope>
    <source>
        <strain evidence="6 7">KACC 12747</strain>
    </source>
</reference>
<sequence>MIGFSFGGGRACDRGCSPSEVFRFPGSIVARATVILAEDHPPVAEQIRELLSEEFDVLAVVGHGEALIKAARRLHPDVVVTDISMPGMDGMQAAREILREFPGLPVIFITVHDDPSLVRAALSIGRGYVLKASAGEELVDAVKRGLQDQYFVSAVLGRIETPVR</sequence>
<dbReference type="GO" id="GO:0003677">
    <property type="term" value="F:DNA binding"/>
    <property type="evidence" value="ECO:0007669"/>
    <property type="project" value="UniProtKB-KW"/>
</dbReference>
<dbReference type="SUPFAM" id="SSF52172">
    <property type="entry name" value="CheY-like"/>
    <property type="match status" value="1"/>
</dbReference>
<evidence type="ECO:0000313" key="7">
    <source>
        <dbReference type="Proteomes" id="UP000291822"/>
    </source>
</evidence>
<name>A0A4V2NLQ0_9GAMM</name>
<accession>A0A4V2NLQ0</accession>
<feature type="modified residue" description="4-aspartylphosphate" evidence="4">
    <location>
        <position position="82"/>
    </location>
</feature>
<evidence type="ECO:0000256" key="3">
    <source>
        <dbReference type="ARBA" id="ARBA00023163"/>
    </source>
</evidence>
<keyword evidence="7" id="KW-1185">Reference proteome</keyword>
<keyword evidence="1" id="KW-0805">Transcription regulation</keyword>
<keyword evidence="4" id="KW-0597">Phosphoprotein</keyword>
<dbReference type="GO" id="GO:0000160">
    <property type="term" value="P:phosphorelay signal transduction system"/>
    <property type="evidence" value="ECO:0007669"/>
    <property type="project" value="InterPro"/>
</dbReference>
<evidence type="ECO:0000259" key="5">
    <source>
        <dbReference type="PROSITE" id="PS50110"/>
    </source>
</evidence>
<dbReference type="Pfam" id="PF00072">
    <property type="entry name" value="Response_reg"/>
    <property type="match status" value="1"/>
</dbReference>
<organism evidence="6 7">
    <name type="scientific">Dyella soli</name>
    <dbReference type="NCBI Taxonomy" id="522319"/>
    <lineage>
        <taxon>Bacteria</taxon>
        <taxon>Pseudomonadati</taxon>
        <taxon>Pseudomonadota</taxon>
        <taxon>Gammaproteobacteria</taxon>
        <taxon>Lysobacterales</taxon>
        <taxon>Rhodanobacteraceae</taxon>
        <taxon>Dyella</taxon>
    </lineage>
</organism>
<evidence type="ECO:0000313" key="6">
    <source>
        <dbReference type="EMBL" id="TCI09991.1"/>
    </source>
</evidence>
<dbReference type="Proteomes" id="UP000291822">
    <property type="component" value="Unassembled WGS sequence"/>
</dbReference>
<protein>
    <submittedName>
        <fullName evidence="6">Response regulator transcription factor</fullName>
    </submittedName>
</protein>
<dbReference type="Gene3D" id="3.40.50.2300">
    <property type="match status" value="1"/>
</dbReference>
<dbReference type="PROSITE" id="PS50110">
    <property type="entry name" value="RESPONSE_REGULATORY"/>
    <property type="match status" value="1"/>
</dbReference>
<comment type="caution">
    <text evidence="6">The sequence shown here is derived from an EMBL/GenBank/DDBJ whole genome shotgun (WGS) entry which is preliminary data.</text>
</comment>
<dbReference type="InterPro" id="IPR039420">
    <property type="entry name" value="WalR-like"/>
</dbReference>
<keyword evidence="2" id="KW-0238">DNA-binding</keyword>
<proteinExistence type="predicted"/>
<dbReference type="PANTHER" id="PTHR43214:SF41">
    <property type="entry name" value="NITRATE_NITRITE RESPONSE REGULATOR PROTEIN NARP"/>
    <property type="match status" value="1"/>
</dbReference>
<dbReference type="AlphaFoldDB" id="A0A4V2NLQ0"/>
<evidence type="ECO:0000256" key="1">
    <source>
        <dbReference type="ARBA" id="ARBA00023015"/>
    </source>
</evidence>
<evidence type="ECO:0000256" key="4">
    <source>
        <dbReference type="PROSITE-ProRule" id="PRU00169"/>
    </source>
</evidence>
<dbReference type="PANTHER" id="PTHR43214">
    <property type="entry name" value="TWO-COMPONENT RESPONSE REGULATOR"/>
    <property type="match status" value="1"/>
</dbReference>
<gene>
    <name evidence="6" type="ORF">EZM97_13720</name>
</gene>
<evidence type="ECO:0000256" key="2">
    <source>
        <dbReference type="ARBA" id="ARBA00023125"/>
    </source>
</evidence>
<feature type="domain" description="Response regulatory" evidence="5">
    <location>
        <begin position="33"/>
        <end position="146"/>
    </location>
</feature>